<comment type="caution">
    <text evidence="1">The sequence shown here is derived from an EMBL/GenBank/DDBJ whole genome shotgun (WGS) entry which is preliminary data.</text>
</comment>
<keyword evidence="2" id="KW-1185">Reference proteome</keyword>
<organism evidence="1 2">
    <name type="scientific">Flavobacterium taihuense</name>
    <dbReference type="NCBI Taxonomy" id="2857508"/>
    <lineage>
        <taxon>Bacteria</taxon>
        <taxon>Pseudomonadati</taxon>
        <taxon>Bacteroidota</taxon>
        <taxon>Flavobacteriia</taxon>
        <taxon>Flavobacteriales</taxon>
        <taxon>Flavobacteriaceae</taxon>
        <taxon>Flavobacterium</taxon>
    </lineage>
</organism>
<protein>
    <recommendedName>
        <fullName evidence="3">Lipoprotein</fullName>
    </recommendedName>
</protein>
<proteinExistence type="predicted"/>
<evidence type="ECO:0000313" key="1">
    <source>
        <dbReference type="EMBL" id="MBW4362845.1"/>
    </source>
</evidence>
<dbReference type="EMBL" id="JAHWYN010000071">
    <property type="protein sequence ID" value="MBW4362845.1"/>
    <property type="molecule type" value="Genomic_DNA"/>
</dbReference>
<sequence length="157" mass="19001">MNKLIFFFFIIVYSCCSGQIKNNTKISNDFYINIKASENLEPHSDIKKTTTIVELNQKEQRKIYNYFQEYDYFNFPTELEIALSDCKNNKFSKFIKNDIIITVNYNSKKKIVFCQISNNDKTKYEAKKFLELYSKIWEIIRKKIEREDNSETEYYIY</sequence>
<dbReference type="Proteomes" id="UP000812031">
    <property type="component" value="Unassembled WGS sequence"/>
</dbReference>
<dbReference type="RefSeq" id="WP_219319310.1">
    <property type="nucleotide sequence ID" value="NZ_JAHWYN010000071.1"/>
</dbReference>
<accession>A0ABS6Y1N8</accession>
<gene>
    <name evidence="1" type="ORF">KZH69_20395</name>
</gene>
<dbReference type="PROSITE" id="PS51257">
    <property type="entry name" value="PROKAR_LIPOPROTEIN"/>
    <property type="match status" value="1"/>
</dbReference>
<reference evidence="1 2" key="1">
    <citation type="submission" date="2021-07" db="EMBL/GenBank/DDBJ databases">
        <title>Flavobacterium sp. nov. isolated from sediment on the Taihu Lake.</title>
        <authorList>
            <person name="Qu J.-H."/>
        </authorList>
    </citation>
    <scope>NUCLEOTIDE SEQUENCE [LARGE SCALE GENOMIC DNA]</scope>
    <source>
        <strain evidence="1 2">NAS39</strain>
    </source>
</reference>
<name>A0ABS6Y1N8_9FLAO</name>
<evidence type="ECO:0008006" key="3">
    <source>
        <dbReference type="Google" id="ProtNLM"/>
    </source>
</evidence>
<evidence type="ECO:0000313" key="2">
    <source>
        <dbReference type="Proteomes" id="UP000812031"/>
    </source>
</evidence>